<dbReference type="AlphaFoldDB" id="Q7NMX0"/>
<dbReference type="Proteomes" id="UP000000557">
    <property type="component" value="Chromosome"/>
</dbReference>
<dbReference type="OrthoDB" id="7325981at2"/>
<dbReference type="KEGG" id="gvi:gll0645"/>
<dbReference type="PANTHER" id="PTHR35580">
    <property type="entry name" value="CELL SURFACE GLYCOPROTEIN (S-LAYER PROTEIN)-LIKE PROTEIN"/>
    <property type="match status" value="1"/>
</dbReference>
<dbReference type="STRING" id="251221.gene:10758120"/>
<name>Q7NMX0_GLOVI</name>
<dbReference type="EnsemblBacteria" id="BAC88586">
    <property type="protein sequence ID" value="BAC88586"/>
    <property type="gene ID" value="BAC88586"/>
</dbReference>
<reference evidence="1 2" key="2">
    <citation type="journal article" date="2003" name="DNA Res.">
        <title>Complete genome structure of Gloeobacter violaceus PCC 7421, a cyanobacterium that lacks thylakoids (supplement).</title>
        <authorList>
            <person name="Nakamura Y."/>
            <person name="Kaneko T."/>
            <person name="Sato S."/>
            <person name="Mimuro M."/>
            <person name="Miyashita H."/>
            <person name="Tsuchiya T."/>
            <person name="Sasamoto S."/>
            <person name="Watanabe A."/>
            <person name="Kawashima K."/>
            <person name="Kishida Y."/>
            <person name="Kiyokawa C."/>
            <person name="Kohara M."/>
            <person name="Matsumoto M."/>
            <person name="Matsuno A."/>
            <person name="Nakazaki N."/>
            <person name="Shimpo S."/>
            <person name="Takeuchi C."/>
            <person name="Yamada M."/>
            <person name="Tabata S."/>
        </authorList>
    </citation>
    <scope>NUCLEOTIDE SEQUENCE [LARGE SCALE GENOMIC DNA]</scope>
    <source>
        <strain evidence="2">ATCC 29082 / PCC 7421</strain>
    </source>
</reference>
<dbReference type="PANTHER" id="PTHR35580:SF1">
    <property type="entry name" value="PHYTASE-LIKE DOMAIN-CONTAINING PROTEIN"/>
    <property type="match status" value="1"/>
</dbReference>
<proteinExistence type="predicted"/>
<gene>
    <name evidence="1" type="ordered locus">gll0645</name>
</gene>
<evidence type="ECO:0000313" key="1">
    <source>
        <dbReference type="EMBL" id="BAC88586.1"/>
    </source>
</evidence>
<organism evidence="1 2">
    <name type="scientific">Gloeobacter violaceus (strain ATCC 29082 / PCC 7421)</name>
    <dbReference type="NCBI Taxonomy" id="251221"/>
    <lineage>
        <taxon>Bacteria</taxon>
        <taxon>Bacillati</taxon>
        <taxon>Cyanobacteriota</taxon>
        <taxon>Cyanophyceae</taxon>
        <taxon>Gloeobacterales</taxon>
        <taxon>Gloeobacteraceae</taxon>
        <taxon>Gloeobacter</taxon>
    </lineage>
</organism>
<reference evidence="1 2" key="1">
    <citation type="journal article" date="2003" name="DNA Res.">
        <title>Complete genome structure of Gloeobacter violaceus PCC 7421, a cyanobacterium that lacks thylakoids.</title>
        <authorList>
            <person name="Nakamura Y."/>
            <person name="Kaneko T."/>
            <person name="Sato S."/>
            <person name="Mimuro M."/>
            <person name="Miyashita H."/>
            <person name="Tsuchiya T."/>
            <person name="Sasamoto S."/>
            <person name="Watanabe A."/>
            <person name="Kawashima K."/>
            <person name="Kishida Y."/>
            <person name="Kiyokawa C."/>
            <person name="Kohara M."/>
            <person name="Matsumoto M."/>
            <person name="Matsuno A."/>
            <person name="Nakazaki N."/>
            <person name="Shimpo S."/>
            <person name="Takeuchi C."/>
            <person name="Yamada M."/>
            <person name="Tabata S."/>
        </authorList>
    </citation>
    <scope>NUCLEOTIDE SEQUENCE [LARGE SCALE GENOMIC DNA]</scope>
    <source>
        <strain evidence="2">ATCC 29082 / PCC 7421</strain>
    </source>
</reference>
<dbReference type="HOGENOM" id="CLU_035227_0_0_3"/>
<dbReference type="PATRIC" id="fig|251221.4.peg.654"/>
<dbReference type="eggNOG" id="COG1520">
    <property type="taxonomic scope" value="Bacteria"/>
</dbReference>
<keyword evidence="2" id="KW-1185">Reference proteome</keyword>
<dbReference type="RefSeq" id="WP_011140647.1">
    <property type="nucleotide sequence ID" value="NC_005125.1"/>
</dbReference>
<dbReference type="EMBL" id="BA000045">
    <property type="protein sequence ID" value="BAC88586.1"/>
    <property type="molecule type" value="Genomic_DNA"/>
</dbReference>
<dbReference type="InterPro" id="IPR052918">
    <property type="entry name" value="Motility_Chemotaxis_Reg"/>
</dbReference>
<evidence type="ECO:0000313" key="2">
    <source>
        <dbReference type="Proteomes" id="UP000000557"/>
    </source>
</evidence>
<dbReference type="InParanoid" id="Q7NMX0"/>
<dbReference type="PhylomeDB" id="Q7NMX0"/>
<sequence length="509" mass="52362">MLTPKMLRLSLILSLGGTLLLGAAIYGPLHAQPTTWAQRMGSATYREGGIPTEIWRGVDTDDAGNIYLSGTFGDTATFSNASTTLTSAGEEDIAVAKYSPEGTLLWARSFGSTLQDQALANCVDAVGNVYVTGLFTGTVRFGGTTLTSNLVPPPNSRRLAPDAFTVKLNPDGEVLWARASGRYISGNVTPGAQVVSNLAIPVLGSECVVDATAVIISGTFGGDQTTRVSFDGTPPVGVTADFDGFIVKYDSDGNFQWVQRTEGQTPGATNQARALGLARDGTGDIFVGGQLEGTTRHGSTSLTAAGGADAFIGRLGPGGDWLWARSIGGTGDDVVRGVAGAGGDLVLGGKFENSFNVLGTSTVLTSAGGEDIFVARLTGGGDLVWVRSFGGRRDDEGTEVDFDIGGNVIIAGAYSGRFTFGSTRVRSQGGTDFLIGLLDGASGAPLSLSTPTGGSGNDYSYAVAADNLGNYIYCGFFEGTAQWGDTTLTSAGFEDAVVGKIGNSQGFAR</sequence>
<dbReference type="SUPFAM" id="SSF63829">
    <property type="entry name" value="Calcium-dependent phosphotriesterase"/>
    <property type="match status" value="1"/>
</dbReference>
<accession>Q7NMX0</accession>
<protein>
    <submittedName>
        <fullName evidence="1">Gll0645 protein</fullName>
    </submittedName>
</protein>